<reference evidence="11 12" key="1">
    <citation type="submission" date="2018-05" db="EMBL/GenBank/DDBJ databases">
        <title>Complete Genome Sequences of Extremely Thermoacidophilic, Metal-Mobilizing Type-Strain Members of the Archaeal Family Sulfolobaceae: Acidianus brierleyi DSM-1651T, Acidianus sulfidivorans DSM-18786T, Metallosphaera hakonensis DSM-7519T, and Metallosphaera prunae DSM-10039T.</title>
        <authorList>
            <person name="Counts J.A."/>
            <person name="Kelly R.M."/>
        </authorList>
    </citation>
    <scope>NUCLEOTIDE SEQUENCE [LARGE SCALE GENOMIC DNA]</scope>
    <source>
        <strain evidence="11 12">HO1-1</strain>
    </source>
</reference>
<accession>A0A2U9IVD0</accession>
<dbReference type="AlphaFoldDB" id="A0A2U9IVD0"/>
<dbReference type="PANTHER" id="PTHR30183:SF3">
    <property type="entry name" value="MOLYBDENUM TRANSPORT SYSTEM PERMEASE PROTEIN MODB"/>
    <property type="match status" value="1"/>
</dbReference>
<reference evidence="12" key="3">
    <citation type="submission" date="2020-03" db="EMBL/GenBank/DDBJ databases">
        <title>Sequencing and Assembly of Multiple Reported Metal-Biooxidizing Members of the Extremely Thermoacidophilic Archaeal Family Sulfolobaceae.</title>
        <authorList>
            <person name="Counts J.A."/>
            <person name="Kelly R.M."/>
        </authorList>
    </citation>
    <scope>NUCLEOTIDE SEQUENCE [LARGE SCALE GENOMIC DNA]</scope>
    <source>
        <strain evidence="12">HO1-1</strain>
    </source>
</reference>
<dbReference type="Pfam" id="PF00528">
    <property type="entry name" value="BPD_transp_1"/>
    <property type="match status" value="1"/>
</dbReference>
<dbReference type="InterPro" id="IPR000515">
    <property type="entry name" value="MetI-like"/>
</dbReference>
<evidence type="ECO:0000256" key="3">
    <source>
        <dbReference type="ARBA" id="ARBA00022448"/>
    </source>
</evidence>
<dbReference type="GO" id="GO:0005886">
    <property type="term" value="C:plasma membrane"/>
    <property type="evidence" value="ECO:0007669"/>
    <property type="project" value="UniProtKB-SubCell"/>
</dbReference>
<feature type="domain" description="ABC transmembrane type-1" evidence="10">
    <location>
        <begin position="43"/>
        <end position="247"/>
    </location>
</feature>
<feature type="transmembrane region" description="Helical" evidence="9">
    <location>
        <begin position="223"/>
        <end position="247"/>
    </location>
</feature>
<dbReference type="PROSITE" id="PS50928">
    <property type="entry name" value="ABC_TM1"/>
    <property type="match status" value="1"/>
</dbReference>
<protein>
    <submittedName>
        <fullName evidence="11">Sulfate ABC transporter permease</fullName>
    </submittedName>
</protein>
<dbReference type="CDD" id="cd06261">
    <property type="entry name" value="TM_PBP2"/>
    <property type="match status" value="1"/>
</dbReference>
<dbReference type="OrthoDB" id="11163at2157"/>
<evidence type="ECO:0000256" key="4">
    <source>
        <dbReference type="ARBA" id="ARBA00022475"/>
    </source>
</evidence>
<dbReference type="GO" id="GO:0055085">
    <property type="term" value="P:transmembrane transport"/>
    <property type="evidence" value="ECO:0007669"/>
    <property type="project" value="InterPro"/>
</dbReference>
<organism evidence="11 12">
    <name type="scientific">Metallosphaera hakonensis JCM 8857 = DSM 7519</name>
    <dbReference type="NCBI Taxonomy" id="1293036"/>
    <lineage>
        <taxon>Archaea</taxon>
        <taxon>Thermoproteota</taxon>
        <taxon>Thermoprotei</taxon>
        <taxon>Sulfolobales</taxon>
        <taxon>Sulfolobaceae</taxon>
        <taxon>Metallosphaera</taxon>
    </lineage>
</organism>
<keyword evidence="4" id="KW-1003">Cell membrane</keyword>
<feature type="transmembrane region" description="Helical" evidence="9">
    <location>
        <begin position="6"/>
        <end position="30"/>
    </location>
</feature>
<comment type="subcellular location">
    <subcellularLocation>
        <location evidence="1 9">Cell membrane</location>
        <topology evidence="1 9">Multi-pass membrane protein</topology>
    </subcellularLocation>
</comment>
<evidence type="ECO:0000256" key="6">
    <source>
        <dbReference type="ARBA" id="ARBA00022692"/>
    </source>
</evidence>
<dbReference type="PANTHER" id="PTHR30183">
    <property type="entry name" value="MOLYBDENUM TRANSPORT SYSTEM PERMEASE PROTEIN MODB"/>
    <property type="match status" value="1"/>
</dbReference>
<sequence length="255" mass="27535">MNWIKLISLFSVLLLSIPVLYILVIGFLIRSPQAFSTYFLEGVELSLVSSMTAAVIDVLAFTPLAYYLSRGGDPITDALADVPASIPHPIVGVALVLLDGSYSPVGRFLQSLGINFFDTYQGLVAALVIVSAPIYIRGMRSFFDALPRSYERYALSLGAGTLRTFIYVVVPESLRGILLSALTSLSRALSEFGSIAIIAYYVLGGPFNNVSPASIQIYNFYGYYGPQVAISASAVMILVGLVLLIVIKTLSLKLK</sequence>
<dbReference type="SUPFAM" id="SSF161098">
    <property type="entry name" value="MetI-like"/>
    <property type="match status" value="1"/>
</dbReference>
<evidence type="ECO:0000256" key="7">
    <source>
        <dbReference type="ARBA" id="ARBA00022989"/>
    </source>
</evidence>
<keyword evidence="7 9" id="KW-1133">Transmembrane helix</keyword>
<evidence type="ECO:0000256" key="9">
    <source>
        <dbReference type="RuleBase" id="RU363032"/>
    </source>
</evidence>
<evidence type="ECO:0000256" key="5">
    <source>
        <dbReference type="ARBA" id="ARBA00022505"/>
    </source>
</evidence>
<proteinExistence type="inferred from homology"/>
<dbReference type="EMBL" id="CP029287">
    <property type="protein sequence ID" value="AWR99922.1"/>
    <property type="molecule type" value="Genomic_DNA"/>
</dbReference>
<keyword evidence="3 9" id="KW-0813">Transport</keyword>
<evidence type="ECO:0000256" key="1">
    <source>
        <dbReference type="ARBA" id="ARBA00004651"/>
    </source>
</evidence>
<feature type="transmembrane region" description="Helical" evidence="9">
    <location>
        <begin position="117"/>
        <end position="136"/>
    </location>
</feature>
<keyword evidence="12" id="KW-1185">Reference proteome</keyword>
<dbReference type="Proteomes" id="UP000247586">
    <property type="component" value="Chromosome"/>
</dbReference>
<evidence type="ECO:0000256" key="2">
    <source>
        <dbReference type="ARBA" id="ARBA00009306"/>
    </source>
</evidence>
<evidence type="ECO:0000259" key="10">
    <source>
        <dbReference type="PROSITE" id="PS50928"/>
    </source>
</evidence>
<comment type="similarity">
    <text evidence="2 9">Belongs to the binding-protein-dependent transport system permease family.</text>
</comment>
<dbReference type="InterPro" id="IPR035906">
    <property type="entry name" value="MetI-like_sf"/>
</dbReference>
<dbReference type="Gene3D" id="1.10.3720.10">
    <property type="entry name" value="MetI-like"/>
    <property type="match status" value="1"/>
</dbReference>
<feature type="transmembrane region" description="Helical" evidence="9">
    <location>
        <begin position="177"/>
        <end position="203"/>
    </location>
</feature>
<evidence type="ECO:0000256" key="8">
    <source>
        <dbReference type="ARBA" id="ARBA00023136"/>
    </source>
</evidence>
<reference evidence="12" key="2">
    <citation type="submission" date="2020-03" db="EMBL/GenBank/DDBJ databases">
        <title>Complete Genome Sequences of Extremely Thermoacidophilic, Metal-Mobilizing Type-Strain Members of the Archaeal Family Sulfolobaceae: Acidianus brierleyi DSM-1651T, Acidianus sulfidivorans DSM-18786T, Metallosphaera hakonensis DSM-7519T, and Metallosphaera prunae DSM-10039T.</title>
        <authorList>
            <person name="Counts J.A."/>
            <person name="Kelly R.M."/>
        </authorList>
    </citation>
    <scope>NUCLEOTIDE SEQUENCE [LARGE SCALE GENOMIC DNA]</scope>
    <source>
        <strain evidence="12">HO1-1</strain>
    </source>
</reference>
<keyword evidence="6 9" id="KW-0812">Transmembrane</keyword>
<dbReference type="RefSeq" id="WP_110369437.1">
    <property type="nucleotide sequence ID" value="NZ_CP029287.2"/>
</dbReference>
<dbReference type="GeneID" id="36835627"/>
<keyword evidence="5" id="KW-0500">Molybdenum</keyword>
<name>A0A2U9IVD0_9CREN</name>
<evidence type="ECO:0000313" key="12">
    <source>
        <dbReference type="Proteomes" id="UP000247586"/>
    </source>
</evidence>
<evidence type="ECO:0000313" key="11">
    <source>
        <dbReference type="EMBL" id="AWR99922.1"/>
    </source>
</evidence>
<keyword evidence="8 9" id="KW-0472">Membrane</keyword>
<dbReference type="STRING" id="1293036.GCA_001315825_00688"/>
<dbReference type="KEGG" id="mhk:DFR87_09755"/>
<gene>
    <name evidence="11" type="ORF">DFR87_09755</name>
</gene>